<dbReference type="OrthoDB" id="9942256at2759"/>
<keyword evidence="2" id="KW-0009">Actin-binding</keyword>
<evidence type="ECO:0000313" key="4">
    <source>
        <dbReference type="Proteomes" id="UP000287033"/>
    </source>
</evidence>
<dbReference type="EMBL" id="BEZZ01066969">
    <property type="protein sequence ID" value="GCC41754.1"/>
    <property type="molecule type" value="Genomic_DNA"/>
</dbReference>
<evidence type="ECO:0000256" key="2">
    <source>
        <dbReference type="ARBA" id="ARBA00023203"/>
    </source>
</evidence>
<sequence>MRNSRLQAALTIKQYFADINEARSWLLEKQPLLESGDCGKDEASADALLQRHMRLEKEIAAYSGEVKRLGDLAAVAIQQVPLTMCQVLASTLCLCMC</sequence>
<protein>
    <submittedName>
        <fullName evidence="3">Uncharacterized protein</fullName>
    </submittedName>
</protein>
<dbReference type="PANTHER" id="PTHR11915">
    <property type="entry name" value="SPECTRIN/FILAMIN RELATED CYTOSKELETAL PROTEIN"/>
    <property type="match status" value="1"/>
</dbReference>
<organism evidence="3 4">
    <name type="scientific">Chiloscyllium punctatum</name>
    <name type="common">Brownbanded bambooshark</name>
    <name type="synonym">Hemiscyllium punctatum</name>
    <dbReference type="NCBI Taxonomy" id="137246"/>
    <lineage>
        <taxon>Eukaryota</taxon>
        <taxon>Metazoa</taxon>
        <taxon>Chordata</taxon>
        <taxon>Craniata</taxon>
        <taxon>Vertebrata</taxon>
        <taxon>Chondrichthyes</taxon>
        <taxon>Elasmobranchii</taxon>
        <taxon>Galeomorphii</taxon>
        <taxon>Galeoidea</taxon>
        <taxon>Orectolobiformes</taxon>
        <taxon>Hemiscylliidae</taxon>
        <taxon>Chiloscyllium</taxon>
    </lineage>
</organism>
<comment type="caution">
    <text evidence="3">The sequence shown here is derived from an EMBL/GenBank/DDBJ whole genome shotgun (WGS) entry which is preliminary data.</text>
</comment>
<dbReference type="STRING" id="137246.A0A401TGG3"/>
<dbReference type="CDD" id="cd00176">
    <property type="entry name" value="SPEC"/>
    <property type="match status" value="1"/>
</dbReference>
<proteinExistence type="predicted"/>
<dbReference type="InterPro" id="IPR002017">
    <property type="entry name" value="Spectrin_repeat"/>
</dbReference>
<keyword evidence="4" id="KW-1185">Reference proteome</keyword>
<name>A0A401TGG3_CHIPU</name>
<dbReference type="Gene3D" id="1.20.58.60">
    <property type="match status" value="1"/>
</dbReference>
<reference evidence="3 4" key="1">
    <citation type="journal article" date="2018" name="Nat. Ecol. Evol.">
        <title>Shark genomes provide insights into elasmobranch evolution and the origin of vertebrates.</title>
        <authorList>
            <person name="Hara Y"/>
            <person name="Yamaguchi K"/>
            <person name="Onimaru K"/>
            <person name="Kadota M"/>
            <person name="Koyanagi M"/>
            <person name="Keeley SD"/>
            <person name="Tatsumi K"/>
            <person name="Tanaka K"/>
            <person name="Motone F"/>
            <person name="Kageyama Y"/>
            <person name="Nozu R"/>
            <person name="Adachi N"/>
            <person name="Nishimura O"/>
            <person name="Nakagawa R"/>
            <person name="Tanegashima C"/>
            <person name="Kiyatake I"/>
            <person name="Matsumoto R"/>
            <person name="Murakumo K"/>
            <person name="Nishida K"/>
            <person name="Terakita A"/>
            <person name="Kuratani S"/>
            <person name="Sato K"/>
            <person name="Hyodo S Kuraku.S."/>
        </authorList>
    </citation>
    <scope>NUCLEOTIDE SEQUENCE [LARGE SCALE GENOMIC DNA]</scope>
</reference>
<dbReference type="InterPro" id="IPR018159">
    <property type="entry name" value="Spectrin/alpha-actinin"/>
</dbReference>
<dbReference type="SUPFAM" id="SSF46966">
    <property type="entry name" value="Spectrin repeat"/>
    <property type="match status" value="1"/>
</dbReference>
<dbReference type="AlphaFoldDB" id="A0A401TGG3"/>
<evidence type="ECO:0000256" key="1">
    <source>
        <dbReference type="ARBA" id="ARBA00022737"/>
    </source>
</evidence>
<dbReference type="GO" id="GO:0003779">
    <property type="term" value="F:actin binding"/>
    <property type="evidence" value="ECO:0007669"/>
    <property type="project" value="UniProtKB-KW"/>
</dbReference>
<accession>A0A401TGG3</accession>
<dbReference type="Pfam" id="PF00435">
    <property type="entry name" value="Spectrin"/>
    <property type="match status" value="1"/>
</dbReference>
<dbReference type="Proteomes" id="UP000287033">
    <property type="component" value="Unassembled WGS sequence"/>
</dbReference>
<keyword evidence="1" id="KW-0677">Repeat</keyword>
<gene>
    <name evidence="3" type="ORF">chiPu_0025849</name>
</gene>
<evidence type="ECO:0000313" key="3">
    <source>
        <dbReference type="EMBL" id="GCC41754.1"/>
    </source>
</evidence>